<dbReference type="PANTHER" id="PTHR43272:SF33">
    <property type="entry name" value="AMP-BINDING DOMAIN-CONTAINING PROTEIN-RELATED"/>
    <property type="match status" value="1"/>
</dbReference>
<organism evidence="3">
    <name type="scientific">gut metagenome</name>
    <dbReference type="NCBI Taxonomy" id="749906"/>
    <lineage>
        <taxon>unclassified sequences</taxon>
        <taxon>metagenomes</taxon>
        <taxon>organismal metagenomes</taxon>
    </lineage>
</organism>
<feature type="non-terminal residue" evidence="3">
    <location>
        <position position="1"/>
    </location>
</feature>
<proteinExistence type="predicted"/>
<name>J9G365_9ZZZZ</name>
<dbReference type="InterPro" id="IPR042099">
    <property type="entry name" value="ANL_N_sf"/>
</dbReference>
<dbReference type="PANTHER" id="PTHR43272">
    <property type="entry name" value="LONG-CHAIN-FATTY-ACID--COA LIGASE"/>
    <property type="match status" value="1"/>
</dbReference>
<keyword evidence="2" id="KW-0067">ATP-binding</keyword>
<dbReference type="GO" id="GO:0004467">
    <property type="term" value="F:long-chain fatty acid-CoA ligase activity"/>
    <property type="evidence" value="ECO:0007669"/>
    <property type="project" value="TreeGrafter"/>
</dbReference>
<gene>
    <name evidence="3" type="ORF">EVA_15641</name>
</gene>
<dbReference type="GO" id="GO:0005524">
    <property type="term" value="F:ATP binding"/>
    <property type="evidence" value="ECO:0007669"/>
    <property type="project" value="UniProtKB-KW"/>
</dbReference>
<evidence type="ECO:0000313" key="3">
    <source>
        <dbReference type="EMBL" id="EJW96252.1"/>
    </source>
</evidence>
<dbReference type="EMBL" id="AMCI01005383">
    <property type="protein sequence ID" value="EJW96252.1"/>
    <property type="molecule type" value="Genomic_DNA"/>
</dbReference>
<dbReference type="AlphaFoldDB" id="J9G365"/>
<keyword evidence="1" id="KW-0547">Nucleotide-binding</keyword>
<protein>
    <submittedName>
        <fullName evidence="3">Long-chain-fatty-acid--CoA ligase</fullName>
    </submittedName>
</protein>
<reference evidence="3" key="1">
    <citation type="journal article" date="2012" name="PLoS ONE">
        <title>Gene sets for utilization of primary and secondary nutrition supplies in the distal gut of endangered iberian lynx.</title>
        <authorList>
            <person name="Alcaide M."/>
            <person name="Messina E."/>
            <person name="Richter M."/>
            <person name="Bargiela R."/>
            <person name="Peplies J."/>
            <person name="Huws S.A."/>
            <person name="Newbold C.J."/>
            <person name="Golyshin P.N."/>
            <person name="Simon M.A."/>
            <person name="Lopez G."/>
            <person name="Yakimov M.M."/>
            <person name="Ferrer M."/>
        </authorList>
    </citation>
    <scope>NUCLEOTIDE SEQUENCE</scope>
</reference>
<accession>J9G365</accession>
<evidence type="ECO:0000256" key="2">
    <source>
        <dbReference type="ARBA" id="ARBA00022840"/>
    </source>
</evidence>
<keyword evidence="3" id="KW-0436">Ligase</keyword>
<dbReference type="SUPFAM" id="SSF56801">
    <property type="entry name" value="Acetyl-CoA synthetase-like"/>
    <property type="match status" value="1"/>
</dbReference>
<evidence type="ECO:0000256" key="1">
    <source>
        <dbReference type="ARBA" id="ARBA00022741"/>
    </source>
</evidence>
<sequence>PQNSEILVKGKTVMSGYYKMPEENAKSFTEDGFFRTGDAGRLDGDVLYFKERIKDLYKTSNGKYIAPQSIELSITSDPYIEQVAVIGDQRKFVSALIVPSFPMLEEYATSHQIPYSTREELLSNPVIYKFIESRIEACQTHLAAFEKIKRFTLLSKSFSMENGELTDTLKLRRRVILERYASAIEKMYEE</sequence>
<dbReference type="GO" id="GO:0016020">
    <property type="term" value="C:membrane"/>
    <property type="evidence" value="ECO:0007669"/>
    <property type="project" value="TreeGrafter"/>
</dbReference>
<dbReference type="Gene3D" id="3.40.50.12780">
    <property type="entry name" value="N-terminal domain of ligase-like"/>
    <property type="match status" value="1"/>
</dbReference>
<comment type="caution">
    <text evidence="3">The sequence shown here is derived from an EMBL/GenBank/DDBJ whole genome shotgun (WGS) entry which is preliminary data.</text>
</comment>
<dbReference type="Pfam" id="PF23562">
    <property type="entry name" value="AMP-binding_C_3"/>
    <property type="match status" value="1"/>
</dbReference>